<dbReference type="KEGG" id="nau:109222869"/>
<keyword evidence="2" id="KW-1185">Reference proteome</keyword>
<name>A0A1J6JFA5_NICAT</name>
<gene>
    <name evidence="1" type="ORF">A4A49_37349</name>
</gene>
<sequence>MLLQYSKLTCIVLVKIAPKKFSNVFPIWLNSWLKIEQIATVYKITIAGKLDPSELRQKIGKKLKMIVNILSHNIDKEEIDIEQKHHCKKLPLKTALTRTGGNKKIHKSITRTGVISHGINAGDMKKFKCNGLMMHTNKQDTKEYQQTEMFLRKPVPGMSEEEYTIVTRKVAQHDNIGLLPRIPFDPRGRDFWTTIGCPFTGLFLCGYTVYDLTSIADKGIVSVNLMSSTIKEAGSPLKDVGK</sequence>
<dbReference type="Proteomes" id="UP000187609">
    <property type="component" value="Unassembled WGS sequence"/>
</dbReference>
<dbReference type="AlphaFoldDB" id="A0A1J6JFA5"/>
<accession>A0A1J6JFA5</accession>
<dbReference type="EMBL" id="MJEQ01037184">
    <property type="protein sequence ID" value="OIT05721.1"/>
    <property type="molecule type" value="Genomic_DNA"/>
</dbReference>
<protein>
    <submittedName>
        <fullName evidence="1">Uncharacterized protein</fullName>
    </submittedName>
</protein>
<organism evidence="1 2">
    <name type="scientific">Nicotiana attenuata</name>
    <name type="common">Coyote tobacco</name>
    <dbReference type="NCBI Taxonomy" id="49451"/>
    <lineage>
        <taxon>Eukaryota</taxon>
        <taxon>Viridiplantae</taxon>
        <taxon>Streptophyta</taxon>
        <taxon>Embryophyta</taxon>
        <taxon>Tracheophyta</taxon>
        <taxon>Spermatophyta</taxon>
        <taxon>Magnoliopsida</taxon>
        <taxon>eudicotyledons</taxon>
        <taxon>Gunneridae</taxon>
        <taxon>Pentapetalae</taxon>
        <taxon>asterids</taxon>
        <taxon>lamiids</taxon>
        <taxon>Solanales</taxon>
        <taxon>Solanaceae</taxon>
        <taxon>Nicotianoideae</taxon>
        <taxon>Nicotianeae</taxon>
        <taxon>Nicotiana</taxon>
    </lineage>
</organism>
<dbReference type="Gramene" id="OIT05721">
    <property type="protein sequence ID" value="OIT05721"/>
    <property type="gene ID" value="A4A49_37349"/>
</dbReference>
<evidence type="ECO:0000313" key="1">
    <source>
        <dbReference type="EMBL" id="OIT05721.1"/>
    </source>
</evidence>
<comment type="caution">
    <text evidence="1">The sequence shown here is derived from an EMBL/GenBank/DDBJ whole genome shotgun (WGS) entry which is preliminary data.</text>
</comment>
<proteinExistence type="predicted"/>
<evidence type="ECO:0000313" key="2">
    <source>
        <dbReference type="Proteomes" id="UP000187609"/>
    </source>
</evidence>
<reference evidence="1" key="1">
    <citation type="submission" date="2016-11" db="EMBL/GenBank/DDBJ databases">
        <title>The genome of Nicotiana attenuata.</title>
        <authorList>
            <person name="Xu S."/>
            <person name="Brockmoeller T."/>
            <person name="Gaquerel E."/>
            <person name="Navarro A."/>
            <person name="Kuhl H."/>
            <person name="Gase K."/>
            <person name="Ling Z."/>
            <person name="Zhou W."/>
            <person name="Kreitzer C."/>
            <person name="Stanke M."/>
            <person name="Tang H."/>
            <person name="Lyons E."/>
            <person name="Pandey P."/>
            <person name="Pandey S.P."/>
            <person name="Timmermann B."/>
            <person name="Baldwin I.T."/>
        </authorList>
    </citation>
    <scope>NUCLEOTIDE SEQUENCE [LARGE SCALE GENOMIC DNA]</scope>
    <source>
        <strain evidence="1">UT</strain>
    </source>
</reference>